<dbReference type="InterPro" id="IPR002993">
    <property type="entry name" value="ODC_AZ"/>
</dbReference>
<dbReference type="OrthoDB" id="5959761at2759"/>
<reference evidence="4" key="1">
    <citation type="submission" date="2021-01" db="UniProtKB">
        <authorList>
            <consortium name="EnsemblMetazoa"/>
        </authorList>
    </citation>
    <scope>IDENTIFICATION</scope>
</reference>
<dbReference type="InterPro" id="IPR016181">
    <property type="entry name" value="Acyl_CoA_acyltransferase"/>
</dbReference>
<dbReference type="PANTHER" id="PTHR10279">
    <property type="entry name" value="ORNITHINE DECARBOXYLASE ANTIZYME"/>
    <property type="match status" value="1"/>
</dbReference>
<evidence type="ECO:0000256" key="1">
    <source>
        <dbReference type="ARBA" id="ARBA00008796"/>
    </source>
</evidence>
<dbReference type="PANTHER" id="PTHR10279:SF10">
    <property type="entry name" value="ORNITHINE DECARBOXYLASE ANTIZYME"/>
    <property type="match status" value="1"/>
</dbReference>
<keyword evidence="5" id="KW-1185">Reference proteome</keyword>
<dbReference type="AlphaFoldDB" id="A0A7M5U1Y9"/>
<dbReference type="GO" id="GO:0008073">
    <property type="term" value="F:ornithine decarboxylase inhibitor activity"/>
    <property type="evidence" value="ECO:0007669"/>
    <property type="project" value="InterPro"/>
</dbReference>
<dbReference type="GO" id="GO:0075523">
    <property type="term" value="P:viral translational frameshifting"/>
    <property type="evidence" value="ECO:0007669"/>
    <property type="project" value="UniProtKB-KW"/>
</dbReference>
<protein>
    <recommendedName>
        <fullName evidence="2">Ornithine decarboxylase antizyme</fullName>
    </recommendedName>
</protein>
<evidence type="ECO:0000256" key="2">
    <source>
        <dbReference type="ARBA" id="ARBA00017712"/>
    </source>
</evidence>
<dbReference type="SUPFAM" id="SSF55729">
    <property type="entry name" value="Acyl-CoA N-acyltransferases (Nat)"/>
    <property type="match status" value="1"/>
</dbReference>
<dbReference type="GO" id="GO:0045732">
    <property type="term" value="P:positive regulation of protein catabolic process"/>
    <property type="evidence" value="ECO:0007669"/>
    <property type="project" value="TreeGrafter"/>
</dbReference>
<dbReference type="GO" id="GO:0005737">
    <property type="term" value="C:cytoplasm"/>
    <property type="evidence" value="ECO:0007669"/>
    <property type="project" value="TreeGrafter"/>
</dbReference>
<dbReference type="Gene3D" id="3.40.630.60">
    <property type="match status" value="1"/>
</dbReference>
<dbReference type="GO" id="GO:0005634">
    <property type="term" value="C:nucleus"/>
    <property type="evidence" value="ECO:0007669"/>
    <property type="project" value="TreeGrafter"/>
</dbReference>
<evidence type="ECO:0000313" key="5">
    <source>
        <dbReference type="Proteomes" id="UP000594262"/>
    </source>
</evidence>
<comment type="similarity">
    <text evidence="1">Belongs to the ODC antizyme family.</text>
</comment>
<name>A0A7M5U1Y9_9CNID</name>
<dbReference type="EnsemblMetazoa" id="CLYHEMT005063.1">
    <property type="protein sequence ID" value="CLYHEMP005063.1"/>
    <property type="gene ID" value="CLYHEMG005063"/>
</dbReference>
<evidence type="ECO:0000256" key="3">
    <source>
        <dbReference type="ARBA" id="ARBA00022758"/>
    </source>
</evidence>
<sequence>MEEVEVKDYFFVFKEGNHHVSKWSGSVLQDTLYIEFADGTLPAGSRDCFVTLLDYAEEKLEVTNVVLCFPKNQIEEAKVLRAFMYLGFEVIHNSTCNFVPQSDTFIFMAYGFE</sequence>
<dbReference type="InterPro" id="IPR038581">
    <property type="entry name" value="ODC_AZ_sf"/>
</dbReference>
<dbReference type="Proteomes" id="UP000594262">
    <property type="component" value="Unplaced"/>
</dbReference>
<proteinExistence type="inferred from homology"/>
<dbReference type="Pfam" id="PF02100">
    <property type="entry name" value="ODC_AZ"/>
    <property type="match status" value="1"/>
</dbReference>
<organism evidence="4 5">
    <name type="scientific">Clytia hemisphaerica</name>
    <dbReference type="NCBI Taxonomy" id="252671"/>
    <lineage>
        <taxon>Eukaryota</taxon>
        <taxon>Metazoa</taxon>
        <taxon>Cnidaria</taxon>
        <taxon>Hydrozoa</taxon>
        <taxon>Hydroidolina</taxon>
        <taxon>Leptothecata</taxon>
        <taxon>Obeliida</taxon>
        <taxon>Clytiidae</taxon>
        <taxon>Clytia</taxon>
    </lineage>
</organism>
<accession>A0A7M5U1Y9</accession>
<keyword evidence="3" id="KW-0688">Ribosomal frameshifting</keyword>
<evidence type="ECO:0000313" key="4">
    <source>
        <dbReference type="EnsemblMetazoa" id="CLYHEMP005063.1"/>
    </source>
</evidence>